<dbReference type="Proteomes" id="UP000309997">
    <property type="component" value="Unassembled WGS sequence"/>
</dbReference>
<evidence type="ECO:0000313" key="1">
    <source>
        <dbReference type="EMBL" id="KAL3597049.1"/>
    </source>
</evidence>
<reference evidence="1 2" key="1">
    <citation type="journal article" date="2024" name="Plant Biotechnol. J.">
        <title>Genome and CRISPR/Cas9 system of a widespread forest tree (Populus alba) in the world.</title>
        <authorList>
            <person name="Liu Y.J."/>
            <person name="Jiang P.F."/>
            <person name="Han X.M."/>
            <person name="Li X.Y."/>
            <person name="Wang H.M."/>
            <person name="Wang Y.J."/>
            <person name="Wang X.X."/>
            <person name="Zeng Q.Y."/>
        </authorList>
    </citation>
    <scope>NUCLEOTIDE SEQUENCE [LARGE SCALE GENOMIC DNA]</scope>
    <source>
        <strain evidence="2">cv. PAL-ZL1</strain>
    </source>
</reference>
<protein>
    <submittedName>
        <fullName evidence="1">Uncharacterized protein</fullName>
    </submittedName>
</protein>
<keyword evidence="2" id="KW-1185">Reference proteome</keyword>
<accession>A0ACC4CGF6</accession>
<proteinExistence type="predicted"/>
<name>A0ACC4CGF6_POPAL</name>
<comment type="caution">
    <text evidence="1">The sequence shown here is derived from an EMBL/GenBank/DDBJ whole genome shotgun (WGS) entry which is preliminary data.</text>
</comment>
<gene>
    <name evidence="1" type="ORF">D5086_008686</name>
</gene>
<dbReference type="EMBL" id="RCHU02000004">
    <property type="protein sequence ID" value="KAL3597049.1"/>
    <property type="molecule type" value="Genomic_DNA"/>
</dbReference>
<organism evidence="1 2">
    <name type="scientific">Populus alba</name>
    <name type="common">White poplar</name>
    <dbReference type="NCBI Taxonomy" id="43335"/>
    <lineage>
        <taxon>Eukaryota</taxon>
        <taxon>Viridiplantae</taxon>
        <taxon>Streptophyta</taxon>
        <taxon>Embryophyta</taxon>
        <taxon>Tracheophyta</taxon>
        <taxon>Spermatophyta</taxon>
        <taxon>Magnoliopsida</taxon>
        <taxon>eudicotyledons</taxon>
        <taxon>Gunneridae</taxon>
        <taxon>Pentapetalae</taxon>
        <taxon>rosids</taxon>
        <taxon>fabids</taxon>
        <taxon>Malpighiales</taxon>
        <taxon>Salicaceae</taxon>
        <taxon>Saliceae</taxon>
        <taxon>Populus</taxon>
    </lineage>
</organism>
<sequence>MGSGDLGSSLTLLVEEEEESGVVGRVLGLREVEMEAEQIGLGLKDNLGGSVRELQIEAMEGMEMEGKRVALEGLISSVVCSFAI</sequence>
<evidence type="ECO:0000313" key="2">
    <source>
        <dbReference type="Proteomes" id="UP000309997"/>
    </source>
</evidence>